<dbReference type="OrthoDB" id="7994644at2"/>
<organism evidence="2 3">
    <name type="scientific">Rhodospira trueperi</name>
    <dbReference type="NCBI Taxonomy" id="69960"/>
    <lineage>
        <taxon>Bacteria</taxon>
        <taxon>Pseudomonadati</taxon>
        <taxon>Pseudomonadota</taxon>
        <taxon>Alphaproteobacteria</taxon>
        <taxon>Rhodospirillales</taxon>
        <taxon>Rhodospirillaceae</taxon>
        <taxon>Rhodospira</taxon>
    </lineage>
</organism>
<evidence type="ECO:0000313" key="3">
    <source>
        <dbReference type="Proteomes" id="UP000199412"/>
    </source>
</evidence>
<dbReference type="EMBL" id="FNAP01000001">
    <property type="protein sequence ID" value="SDD68621.1"/>
    <property type="molecule type" value="Genomic_DNA"/>
</dbReference>
<gene>
    <name evidence="2" type="ORF">SAMN05421720_101250</name>
</gene>
<evidence type="ECO:0000256" key="1">
    <source>
        <dbReference type="SAM" id="SignalP"/>
    </source>
</evidence>
<dbReference type="AlphaFoldDB" id="A0A1G6WS18"/>
<keyword evidence="1" id="KW-0732">Signal</keyword>
<proteinExistence type="predicted"/>
<name>A0A1G6WS18_9PROT</name>
<feature type="signal peptide" evidence="1">
    <location>
        <begin position="1"/>
        <end position="33"/>
    </location>
</feature>
<evidence type="ECO:0000313" key="2">
    <source>
        <dbReference type="EMBL" id="SDD68621.1"/>
    </source>
</evidence>
<reference evidence="3" key="1">
    <citation type="submission" date="2016-10" db="EMBL/GenBank/DDBJ databases">
        <authorList>
            <person name="Varghese N."/>
            <person name="Submissions S."/>
        </authorList>
    </citation>
    <scope>NUCLEOTIDE SEQUENCE [LARGE SCALE GENOMIC DNA]</scope>
    <source>
        <strain evidence="3">ATCC 700224</strain>
    </source>
</reference>
<dbReference type="STRING" id="69960.SAMN05421720_101250"/>
<sequence length="222" mass="22396">MSDRGGTRKWRQVLAGTGLSALIVAGAVGAASAQETAAAGTVAFVSLFGGTATIIDDGAESALGNSGARIGPGDHVVTGTRGRVAVRLDGGIRFALGPNTDLRFDAPREEADGWWGAVTVETGIIQAAFAPEPPWTQVLVSSPAGVATSEGGNFVLETDGTMTSALSLGARVVVSGQGDGADTAAVLGPGVGVDVMPGWAPYAPVRWAESRVEDFMTRGAFP</sequence>
<feature type="chain" id="PRO_5011752509" evidence="1">
    <location>
        <begin position="34"/>
        <end position="222"/>
    </location>
</feature>
<accession>A0A1G6WS18</accession>
<dbReference type="RefSeq" id="WP_092780888.1">
    <property type="nucleotide sequence ID" value="NZ_FNAP01000001.1"/>
</dbReference>
<keyword evidence="3" id="KW-1185">Reference proteome</keyword>
<dbReference type="Proteomes" id="UP000199412">
    <property type="component" value="Unassembled WGS sequence"/>
</dbReference>
<protein>
    <submittedName>
        <fullName evidence="2">Uncharacterized protein</fullName>
    </submittedName>
</protein>